<dbReference type="SMART" id="SM00111">
    <property type="entry name" value="C4"/>
    <property type="match status" value="2"/>
</dbReference>
<feature type="compositionally biased region" description="Low complexity" evidence="9">
    <location>
        <begin position="192"/>
        <end position="209"/>
    </location>
</feature>
<dbReference type="GO" id="GO:0005604">
    <property type="term" value="C:basement membrane"/>
    <property type="evidence" value="ECO:0007669"/>
    <property type="project" value="UniProtKB-SubCell"/>
</dbReference>
<feature type="domain" description="Collagen IV NC1" evidence="10">
    <location>
        <begin position="315"/>
        <end position="450"/>
    </location>
</feature>
<feature type="region of interest" description="Disordered" evidence="9">
    <location>
        <begin position="47"/>
        <end position="273"/>
    </location>
</feature>
<evidence type="ECO:0000256" key="6">
    <source>
        <dbReference type="ARBA" id="ARBA00022869"/>
    </source>
</evidence>
<dbReference type="InterPro" id="IPR001442">
    <property type="entry name" value="Collagen_IV_NC"/>
</dbReference>
<evidence type="ECO:0000313" key="11">
    <source>
        <dbReference type="EMBL" id="CAH1241578.1"/>
    </source>
</evidence>
<evidence type="ECO:0000256" key="1">
    <source>
        <dbReference type="ARBA" id="ARBA00003696"/>
    </source>
</evidence>
<feature type="compositionally biased region" description="Polar residues" evidence="9">
    <location>
        <begin position="1"/>
        <end position="11"/>
    </location>
</feature>
<dbReference type="GO" id="GO:0030198">
    <property type="term" value="P:extracellular matrix organization"/>
    <property type="evidence" value="ECO:0007669"/>
    <property type="project" value="TreeGrafter"/>
</dbReference>
<dbReference type="InterPro" id="IPR008160">
    <property type="entry name" value="Collagen"/>
</dbReference>
<comment type="subcellular location">
    <subcellularLocation>
        <location evidence="2">Secreted</location>
        <location evidence="2">Extracellular space</location>
        <location evidence="2">Extracellular matrix</location>
        <location evidence="2">Basement membrane</location>
    </subcellularLocation>
</comment>
<dbReference type="Pfam" id="PF01391">
    <property type="entry name" value="Collagen"/>
    <property type="match status" value="3"/>
</dbReference>
<dbReference type="GO" id="GO:0005581">
    <property type="term" value="C:collagen trimer"/>
    <property type="evidence" value="ECO:0007669"/>
    <property type="project" value="UniProtKB-KW"/>
</dbReference>
<accession>A0A8J9YTW0</accession>
<name>A0A8J9YTW0_BRALA</name>
<evidence type="ECO:0000256" key="5">
    <source>
        <dbReference type="ARBA" id="ARBA00022737"/>
    </source>
</evidence>
<dbReference type="InterPro" id="IPR050149">
    <property type="entry name" value="Collagen_superfamily"/>
</dbReference>
<keyword evidence="5" id="KW-0677">Repeat</keyword>
<feature type="region of interest" description="Disordered" evidence="9">
    <location>
        <begin position="1"/>
        <end position="24"/>
    </location>
</feature>
<keyword evidence="12" id="KW-1185">Reference proteome</keyword>
<dbReference type="PANTHER" id="PTHR24023:SF1109">
    <property type="entry name" value="COLLAGEN ALPHA-4(IV) CHAIN-LIKE"/>
    <property type="match status" value="1"/>
</dbReference>
<dbReference type="SUPFAM" id="SSF56436">
    <property type="entry name" value="C-type lectin-like"/>
    <property type="match status" value="2"/>
</dbReference>
<evidence type="ECO:0000256" key="3">
    <source>
        <dbReference type="ARBA" id="ARBA00022525"/>
    </source>
</evidence>
<evidence type="ECO:0000256" key="4">
    <source>
        <dbReference type="ARBA" id="ARBA00022530"/>
    </source>
</evidence>
<protein>
    <submittedName>
        <fullName evidence="11">COL4A2 protein</fullName>
    </submittedName>
</protein>
<keyword evidence="7" id="KW-0176">Collagen</keyword>
<feature type="compositionally biased region" description="Low complexity" evidence="9">
    <location>
        <begin position="150"/>
        <end position="162"/>
    </location>
</feature>
<dbReference type="FunFam" id="2.170.240.10:FF:000008">
    <property type="entry name" value="Uncharacterized protein"/>
    <property type="match status" value="1"/>
</dbReference>
<gene>
    <name evidence="11" type="primary">COL4A2</name>
    <name evidence="11" type="ORF">BLAG_LOCUS5147</name>
</gene>
<evidence type="ECO:0000256" key="2">
    <source>
        <dbReference type="ARBA" id="ARBA00004302"/>
    </source>
</evidence>
<dbReference type="EMBL" id="OV696697">
    <property type="protein sequence ID" value="CAH1241578.1"/>
    <property type="molecule type" value="Genomic_DNA"/>
</dbReference>
<evidence type="ECO:0000259" key="10">
    <source>
        <dbReference type="PROSITE" id="PS51403"/>
    </source>
</evidence>
<dbReference type="PANTHER" id="PTHR24023">
    <property type="entry name" value="COLLAGEN ALPHA"/>
    <property type="match status" value="1"/>
</dbReference>
<comment type="function">
    <text evidence="1">Type IV collagen is the major structural component of glomerular basement membranes (GBM), forming a 'chicken-wire' meshwork together with laminins, proteoglycans and entactin/nidogen.</text>
</comment>
<dbReference type="GO" id="GO:0005615">
    <property type="term" value="C:extracellular space"/>
    <property type="evidence" value="ECO:0007669"/>
    <property type="project" value="TreeGrafter"/>
</dbReference>
<dbReference type="AlphaFoldDB" id="A0A8J9YTW0"/>
<reference evidence="11" key="1">
    <citation type="submission" date="2022-01" db="EMBL/GenBank/DDBJ databases">
        <authorList>
            <person name="Braso-Vives M."/>
        </authorList>
    </citation>
    <scope>NUCLEOTIDE SEQUENCE</scope>
</reference>
<feature type="region of interest" description="Disordered" evidence="9">
    <location>
        <begin position="286"/>
        <end position="312"/>
    </location>
</feature>
<feature type="compositionally biased region" description="Pro residues" evidence="9">
    <location>
        <begin position="69"/>
        <end position="89"/>
    </location>
</feature>
<evidence type="ECO:0000313" key="12">
    <source>
        <dbReference type="Proteomes" id="UP000838412"/>
    </source>
</evidence>
<proteinExistence type="predicted"/>
<sequence>MRNSFTKSVKSSRFCKTHTSEGSMAATKSVVLAVVLWLLVVEAVATSQGWASRRRGRRRSSEESDEEPTYPPGPEGPPGPVGPPGPRGPPGAKGSPGQMGAKGEQGHQGPKGQPGHRGFPGPQGPMGEKGDVGPVGPIGAPGLPGPSGAPGPMGMQGIQGPQGDRGEPGEAGQRGQKGHPGPVGPVGPPGKPGLQGEPGRIGEPGIQGPIGPPGNCTVGPTGPRGEKGDRGETGMVGPAGPAGPPGPPGIRGPYGVPGIAGMKGDTGPAGSPGRIIIFLPYPVGGRSESKNASQSDDHAGRPDVPGGKNPADRSAILTVIHSQTKDIPSCPCGLTEVYNGYSLVELTDSNFDPDQDLGSAGSCLPYFSVTPVTVCGGKVCSEQSTQKTLWLTSGEALPTSEHVTDDVLASAVSRCTVCQAHARVIAIHSQKDHVPDCPTGYRSGWTGYSFKKKPTDTGVSGPFLGDPDSCLRKYLDVPVIQCDGTTGTCTKPAGQGDRWHRASDSTDTMITTPAPTPASRCRVCVLDE</sequence>
<feature type="compositionally biased region" description="Low complexity" evidence="9">
    <location>
        <begin position="107"/>
        <end position="117"/>
    </location>
</feature>
<keyword evidence="3" id="KW-0964">Secreted</keyword>
<organism evidence="11 12">
    <name type="scientific">Branchiostoma lanceolatum</name>
    <name type="common">Common lancelet</name>
    <name type="synonym">Amphioxus lanceolatum</name>
    <dbReference type="NCBI Taxonomy" id="7740"/>
    <lineage>
        <taxon>Eukaryota</taxon>
        <taxon>Metazoa</taxon>
        <taxon>Chordata</taxon>
        <taxon>Cephalochordata</taxon>
        <taxon>Leptocardii</taxon>
        <taxon>Amphioxiformes</taxon>
        <taxon>Branchiostomatidae</taxon>
        <taxon>Branchiostoma</taxon>
    </lineage>
</organism>
<keyword evidence="6" id="KW-0084">Basement membrane</keyword>
<evidence type="ECO:0000256" key="8">
    <source>
        <dbReference type="ARBA" id="ARBA00023157"/>
    </source>
</evidence>
<dbReference type="GO" id="GO:0030020">
    <property type="term" value="F:extracellular matrix structural constituent conferring tensile strength"/>
    <property type="evidence" value="ECO:0007669"/>
    <property type="project" value="TreeGrafter"/>
</dbReference>
<dbReference type="Gene3D" id="2.170.240.10">
    <property type="entry name" value="Collagen IV, non-collagenous"/>
    <property type="match status" value="1"/>
</dbReference>
<dbReference type="InterPro" id="IPR016187">
    <property type="entry name" value="CTDL_fold"/>
</dbReference>
<dbReference type="InterPro" id="IPR036954">
    <property type="entry name" value="Collagen_IV_NC_sf"/>
</dbReference>
<feature type="compositionally biased region" description="Low complexity" evidence="9">
    <location>
        <begin position="132"/>
        <end position="141"/>
    </location>
</feature>
<dbReference type="Proteomes" id="UP000838412">
    <property type="component" value="Chromosome 12"/>
</dbReference>
<dbReference type="OrthoDB" id="10071882at2759"/>
<dbReference type="PROSITE" id="PS51403">
    <property type="entry name" value="NC1_IV"/>
    <property type="match status" value="1"/>
</dbReference>
<keyword evidence="8" id="KW-1015">Disulfide bond</keyword>
<feature type="compositionally biased region" description="Pro residues" evidence="9">
    <location>
        <begin position="182"/>
        <end position="191"/>
    </location>
</feature>
<keyword evidence="4" id="KW-0272">Extracellular matrix</keyword>
<evidence type="ECO:0000256" key="7">
    <source>
        <dbReference type="ARBA" id="ARBA00023119"/>
    </source>
</evidence>
<dbReference type="Pfam" id="PF01413">
    <property type="entry name" value="C4"/>
    <property type="match status" value="2"/>
</dbReference>
<evidence type="ECO:0000256" key="9">
    <source>
        <dbReference type="SAM" id="MobiDB-lite"/>
    </source>
</evidence>
<feature type="compositionally biased region" description="Pro residues" evidence="9">
    <location>
        <begin position="241"/>
        <end position="250"/>
    </location>
</feature>